<protein>
    <submittedName>
        <fullName evidence="2">Uncharacterized protein</fullName>
    </submittedName>
</protein>
<keyword evidence="3" id="KW-1185">Reference proteome</keyword>
<feature type="region of interest" description="Disordered" evidence="1">
    <location>
        <begin position="189"/>
        <end position="216"/>
    </location>
</feature>
<dbReference type="EMBL" id="JAAALK010000289">
    <property type="protein sequence ID" value="KAG8048775.1"/>
    <property type="molecule type" value="Genomic_DNA"/>
</dbReference>
<dbReference type="PANTHER" id="PTHR33167:SF52">
    <property type="entry name" value="EXPRESSED PROTEIN"/>
    <property type="match status" value="1"/>
</dbReference>
<name>A0A8J5RR16_ZIZPA</name>
<evidence type="ECO:0000313" key="2">
    <source>
        <dbReference type="EMBL" id="KAG8048775.1"/>
    </source>
</evidence>
<organism evidence="2 3">
    <name type="scientific">Zizania palustris</name>
    <name type="common">Northern wild rice</name>
    <dbReference type="NCBI Taxonomy" id="103762"/>
    <lineage>
        <taxon>Eukaryota</taxon>
        <taxon>Viridiplantae</taxon>
        <taxon>Streptophyta</taxon>
        <taxon>Embryophyta</taxon>
        <taxon>Tracheophyta</taxon>
        <taxon>Spermatophyta</taxon>
        <taxon>Magnoliopsida</taxon>
        <taxon>Liliopsida</taxon>
        <taxon>Poales</taxon>
        <taxon>Poaceae</taxon>
        <taxon>BOP clade</taxon>
        <taxon>Oryzoideae</taxon>
        <taxon>Oryzeae</taxon>
        <taxon>Zizaniinae</taxon>
        <taxon>Zizania</taxon>
    </lineage>
</organism>
<proteinExistence type="predicted"/>
<dbReference type="PANTHER" id="PTHR33167">
    <property type="entry name" value="TRANSCRIPTION FACTOR, PUTATIVE (DUF863)-RELATED"/>
    <property type="match status" value="1"/>
</dbReference>
<gene>
    <name evidence="2" type="ORF">GUJ93_ZPchr0009g657</name>
</gene>
<evidence type="ECO:0000256" key="1">
    <source>
        <dbReference type="SAM" id="MobiDB-lite"/>
    </source>
</evidence>
<sequence>MSDNEYLRLTTDLFLFGLPDTPGIKSQEILTDRATVRKHLTWQENDRTKRSEIGLAAATSRRSCERKRRGSLGLVSPEEFRIEVSFVEMAHDSELTREMDKEHIKMAILRQEQTFRQQVHELHRLYQVQRQLMMEMPAVEMAQAQASTETQTKPRLEMDHQQWCSDSGKKVPFIEDFDLELTLATGACRKQDKPSNSDSRATVSSSTSAESDSERRFHKSNVALRFQNESKRHDDQLMQSPWLYQCLSLKTA</sequence>
<accession>A0A8J5RR16</accession>
<evidence type="ECO:0000313" key="3">
    <source>
        <dbReference type="Proteomes" id="UP000729402"/>
    </source>
</evidence>
<dbReference type="OrthoDB" id="666348at2759"/>
<dbReference type="Proteomes" id="UP000729402">
    <property type="component" value="Unassembled WGS sequence"/>
</dbReference>
<dbReference type="AlphaFoldDB" id="A0A8J5RR16"/>
<comment type="caution">
    <text evidence="2">The sequence shown here is derived from an EMBL/GenBank/DDBJ whole genome shotgun (WGS) entry which is preliminary data.</text>
</comment>
<reference evidence="2" key="1">
    <citation type="journal article" date="2021" name="bioRxiv">
        <title>Whole Genome Assembly and Annotation of Northern Wild Rice, Zizania palustris L., Supports a Whole Genome Duplication in the Zizania Genus.</title>
        <authorList>
            <person name="Haas M."/>
            <person name="Kono T."/>
            <person name="Macchietto M."/>
            <person name="Millas R."/>
            <person name="McGilp L."/>
            <person name="Shao M."/>
            <person name="Duquette J."/>
            <person name="Hirsch C.N."/>
            <person name="Kimball J."/>
        </authorList>
    </citation>
    <scope>NUCLEOTIDE SEQUENCE</scope>
    <source>
        <tissue evidence="2">Fresh leaf tissue</tissue>
    </source>
</reference>
<feature type="compositionally biased region" description="Low complexity" evidence="1">
    <location>
        <begin position="196"/>
        <end position="210"/>
    </location>
</feature>
<reference evidence="2" key="2">
    <citation type="submission" date="2021-02" db="EMBL/GenBank/DDBJ databases">
        <authorList>
            <person name="Kimball J.A."/>
            <person name="Haas M.W."/>
            <person name="Macchietto M."/>
            <person name="Kono T."/>
            <person name="Duquette J."/>
            <person name="Shao M."/>
        </authorList>
    </citation>
    <scope>NUCLEOTIDE SEQUENCE</scope>
    <source>
        <tissue evidence="2">Fresh leaf tissue</tissue>
    </source>
</reference>